<dbReference type="InterPro" id="IPR036388">
    <property type="entry name" value="WH-like_DNA-bd_sf"/>
</dbReference>
<dbReference type="CDD" id="cd08422">
    <property type="entry name" value="PBP2_CrgA_like"/>
    <property type="match status" value="1"/>
</dbReference>
<dbReference type="SUPFAM" id="SSF53850">
    <property type="entry name" value="Periplasmic binding protein-like II"/>
    <property type="match status" value="1"/>
</dbReference>
<keyword evidence="2" id="KW-0805">Transcription regulation</keyword>
<feature type="domain" description="HTH lysR-type" evidence="5">
    <location>
        <begin position="4"/>
        <end position="61"/>
    </location>
</feature>
<name>A0A067Z2U8_GLUOY</name>
<accession>A0A067Z2U8</accession>
<dbReference type="GO" id="GO:0043565">
    <property type="term" value="F:sequence-specific DNA binding"/>
    <property type="evidence" value="ECO:0007669"/>
    <property type="project" value="TreeGrafter"/>
</dbReference>
<dbReference type="SUPFAM" id="SSF46785">
    <property type="entry name" value="Winged helix' DNA-binding domain"/>
    <property type="match status" value="1"/>
</dbReference>
<evidence type="ECO:0000256" key="4">
    <source>
        <dbReference type="ARBA" id="ARBA00023163"/>
    </source>
</evidence>
<dbReference type="PROSITE" id="PS50931">
    <property type="entry name" value="HTH_LYSR"/>
    <property type="match status" value="1"/>
</dbReference>
<dbReference type="GeneID" id="56905674"/>
<dbReference type="InterPro" id="IPR036390">
    <property type="entry name" value="WH_DNA-bd_sf"/>
</dbReference>
<proteinExistence type="inferred from homology"/>
<evidence type="ECO:0000259" key="5">
    <source>
        <dbReference type="PROSITE" id="PS50931"/>
    </source>
</evidence>
<reference evidence="6 7" key="1">
    <citation type="journal article" date="2015" name="Appl. Microbiol. Biotechnol.">
        <title>The consequence of an additional NADH dehydrogenase paralog on the growth of Gluconobacter oxydans DSM3504.</title>
        <authorList>
            <person name="Kostner D."/>
            <person name="Luchterhand B."/>
            <person name="Junker A."/>
            <person name="Volland S."/>
            <person name="Daniel R."/>
            <person name="Buchs J."/>
            <person name="Liebl W."/>
            <person name="Ehrenreich A."/>
        </authorList>
    </citation>
    <scope>NUCLEOTIDE SEQUENCE [LARGE SCALE GENOMIC DNA]</scope>
    <source>
        <strain evidence="6">DSM 3504</strain>
    </source>
</reference>
<dbReference type="InterPro" id="IPR058163">
    <property type="entry name" value="LysR-type_TF_proteobact-type"/>
</dbReference>
<evidence type="ECO:0000313" key="6">
    <source>
        <dbReference type="EMBL" id="AHK71341.1"/>
    </source>
</evidence>
<dbReference type="Gene3D" id="1.10.10.10">
    <property type="entry name" value="Winged helix-like DNA-binding domain superfamily/Winged helix DNA-binding domain"/>
    <property type="match status" value="1"/>
</dbReference>
<gene>
    <name evidence="6" type="primary">ttdR</name>
    <name evidence="6" type="ORF">GLS_c14530</name>
</gene>
<comment type="similarity">
    <text evidence="1">Belongs to the LysR transcriptional regulatory family.</text>
</comment>
<dbReference type="GO" id="GO:0003700">
    <property type="term" value="F:DNA-binding transcription factor activity"/>
    <property type="evidence" value="ECO:0007669"/>
    <property type="project" value="InterPro"/>
</dbReference>
<dbReference type="Proteomes" id="UP000031656">
    <property type="component" value="Chromosome"/>
</dbReference>
<evidence type="ECO:0000313" key="7">
    <source>
        <dbReference type="Proteomes" id="UP000031656"/>
    </source>
</evidence>
<dbReference type="Pfam" id="PF00126">
    <property type="entry name" value="HTH_1"/>
    <property type="match status" value="1"/>
</dbReference>
<protein>
    <submittedName>
        <fullName evidence="6">HTH-type transcriptional activator TtdR</fullName>
    </submittedName>
</protein>
<dbReference type="HOGENOM" id="CLU_039613_16_1_5"/>
<keyword evidence="3" id="KW-0238">DNA-binding</keyword>
<dbReference type="EMBL" id="CP004373">
    <property type="protein sequence ID" value="AHK71341.1"/>
    <property type="molecule type" value="Genomic_DNA"/>
</dbReference>
<evidence type="ECO:0000256" key="1">
    <source>
        <dbReference type="ARBA" id="ARBA00009437"/>
    </source>
</evidence>
<dbReference type="Pfam" id="PF03466">
    <property type="entry name" value="LysR_substrate"/>
    <property type="match status" value="1"/>
</dbReference>
<dbReference type="KEGG" id="goy:GLS_c14530"/>
<keyword evidence="4" id="KW-0804">Transcription</keyword>
<dbReference type="Gene3D" id="3.40.190.290">
    <property type="match status" value="1"/>
</dbReference>
<dbReference type="PANTHER" id="PTHR30537">
    <property type="entry name" value="HTH-TYPE TRANSCRIPTIONAL REGULATOR"/>
    <property type="match status" value="1"/>
</dbReference>
<dbReference type="PANTHER" id="PTHR30537:SF21">
    <property type="entry name" value="HTH-TYPE TRANSCRIPTIONAL REGULATOR SINR-RELATED"/>
    <property type="match status" value="1"/>
</dbReference>
<dbReference type="InterPro" id="IPR000847">
    <property type="entry name" value="LysR_HTH_N"/>
</dbReference>
<organism evidence="6 7">
    <name type="scientific">Gluconobacter oxydans DSM 3504</name>
    <dbReference type="NCBI Taxonomy" id="1288313"/>
    <lineage>
        <taxon>Bacteria</taxon>
        <taxon>Pseudomonadati</taxon>
        <taxon>Pseudomonadota</taxon>
        <taxon>Alphaproteobacteria</taxon>
        <taxon>Acetobacterales</taxon>
        <taxon>Acetobacteraceae</taxon>
        <taxon>Gluconobacter</taxon>
    </lineage>
</organism>
<dbReference type="PROSITE" id="PS51257">
    <property type="entry name" value="PROKAR_LIPOPROTEIN"/>
    <property type="match status" value="1"/>
</dbReference>
<evidence type="ECO:0000256" key="2">
    <source>
        <dbReference type="ARBA" id="ARBA00023015"/>
    </source>
</evidence>
<dbReference type="InterPro" id="IPR005119">
    <property type="entry name" value="LysR_subst-bd"/>
</dbReference>
<sequence length="303" mass="33526">MRHDETGDLRFFAHLVASGSLTACARNLQTSPATVSRRLARLESRLGSLLVVRNTRHFGLSENGRIYHERAVEILALIDSLEEEISSNTNIPRGTLGIGAPVELGRRLIAPFLATFSATHPDLLVNLALASEGFYDTSDSLDVVLRLGLPDSPDAVVTRLASTVRVLCASPEYLARRPPPVTPQDLAAHDCLCLRRNKTMALLDRWVIGNDLQTEIITVEPRLSSTNAEIIHDWALSGEGIAYKLLCDVHHDLEQGRLVRIFPDLQGEKIDLHAVLPNRKYTQASVRAFLHSLKPHLRVAGFF</sequence>
<dbReference type="GO" id="GO:0006351">
    <property type="term" value="P:DNA-templated transcription"/>
    <property type="evidence" value="ECO:0007669"/>
    <property type="project" value="TreeGrafter"/>
</dbReference>
<evidence type="ECO:0000256" key="3">
    <source>
        <dbReference type="ARBA" id="ARBA00023125"/>
    </source>
</evidence>
<dbReference type="RefSeq" id="WP_041111724.1">
    <property type="nucleotide sequence ID" value="NZ_CP004373.1"/>
</dbReference>
<dbReference type="AlphaFoldDB" id="A0A067Z2U8"/>